<feature type="compositionally biased region" description="Basic and acidic residues" evidence="14">
    <location>
        <begin position="1658"/>
        <end position="1669"/>
    </location>
</feature>
<protein>
    <recommendedName>
        <fullName evidence="11">RUN and FYVE domain-containing protein 4</fullName>
    </recommendedName>
</protein>
<comment type="function">
    <text evidence="10">ARL8 effector that promotes the coupling of endolysosomes to dynein-dynactin for retrograde transport along microtubules. Acts by binding both GTP-bound ARL8 and dynein-dynactin. In nonneuronal cells, promotes concentration of endolysosomes in the juxtanuclear area. In hippocampal neurons, drives retrograde transport of endolysosomes from the axon to the soma. Positive regulator of macroautophagy in dendritic cells. Increases autophagic flux, probably by stimulating both autophagosome formation and facilitating tethering with lysosomes. Binds to phosphatidylinositol 3-phosphate (PtdIns3P) through its FYVE-type zinc finger. Positive regulator of osteosclast bone-resorbing activity, possibly by promoting late endosome-lysosome fusion by acting as an adapter protein between RAB7A on late endosomes and LAMP2 on primary lysosomes.</text>
</comment>
<dbReference type="InParanoid" id="A0A1S3HXB8"/>
<feature type="compositionally biased region" description="Basic and acidic residues" evidence="14">
    <location>
        <begin position="354"/>
        <end position="368"/>
    </location>
</feature>
<dbReference type="InterPro" id="IPR013083">
    <property type="entry name" value="Znf_RING/FYVE/PHD"/>
</dbReference>
<dbReference type="InterPro" id="IPR017455">
    <property type="entry name" value="Znf_FYVE-rel"/>
</dbReference>
<dbReference type="GO" id="GO:0072383">
    <property type="term" value="P:plus-end-directed vesicle transport along microtubule"/>
    <property type="evidence" value="ECO:0007669"/>
    <property type="project" value="TreeGrafter"/>
</dbReference>
<dbReference type="GO" id="GO:0008270">
    <property type="term" value="F:zinc ion binding"/>
    <property type="evidence" value="ECO:0007669"/>
    <property type="project" value="UniProtKB-KW"/>
</dbReference>
<evidence type="ECO:0000256" key="4">
    <source>
        <dbReference type="ARBA" id="ARBA00022771"/>
    </source>
</evidence>
<evidence type="ECO:0000256" key="5">
    <source>
        <dbReference type="ARBA" id="ARBA00022833"/>
    </source>
</evidence>
<comment type="subcellular location">
    <subcellularLocation>
        <location evidence="2">Cytoplasmic vesicle</location>
        <location evidence="2">Autophagosome</location>
    </subcellularLocation>
    <subcellularLocation>
        <location evidence="1">Lysosome</location>
    </subcellularLocation>
</comment>
<dbReference type="SUPFAM" id="SSF57903">
    <property type="entry name" value="FYVE/PHD zinc finger"/>
    <property type="match status" value="1"/>
</dbReference>
<feature type="compositionally biased region" description="Basic and acidic residues" evidence="14">
    <location>
        <begin position="1745"/>
        <end position="1762"/>
    </location>
</feature>
<evidence type="ECO:0000256" key="3">
    <source>
        <dbReference type="ARBA" id="ARBA00022723"/>
    </source>
</evidence>
<dbReference type="Gene3D" id="3.30.40.10">
    <property type="entry name" value="Zinc/RING finger domain, C3HC4 (zinc finger)"/>
    <property type="match status" value="1"/>
</dbReference>
<keyword evidence="8" id="KW-0458">Lysosome</keyword>
<keyword evidence="7 13" id="KW-0175">Coiled coil</keyword>
<dbReference type="SUPFAM" id="SSF140741">
    <property type="entry name" value="RUN domain-like"/>
    <property type="match status" value="1"/>
</dbReference>
<dbReference type="Proteomes" id="UP000085678">
    <property type="component" value="Unplaced"/>
</dbReference>
<dbReference type="GO" id="GO:0005764">
    <property type="term" value="C:lysosome"/>
    <property type="evidence" value="ECO:0007669"/>
    <property type="project" value="UniProtKB-SubCell"/>
</dbReference>
<dbReference type="STRING" id="7574.A0A1S3HXB8"/>
<evidence type="ECO:0000256" key="2">
    <source>
        <dbReference type="ARBA" id="ARBA00004419"/>
    </source>
</evidence>
<feature type="domain" description="GOLD" evidence="17">
    <location>
        <begin position="1811"/>
        <end position="1932"/>
    </location>
</feature>
<proteinExistence type="predicted"/>
<evidence type="ECO:0000256" key="14">
    <source>
        <dbReference type="SAM" id="MobiDB-lite"/>
    </source>
</evidence>
<gene>
    <name evidence="19" type="primary">LOC106158673</name>
</gene>
<dbReference type="GO" id="GO:1901098">
    <property type="term" value="P:positive regulation of autophagosome maturation"/>
    <property type="evidence" value="ECO:0007669"/>
    <property type="project" value="TreeGrafter"/>
</dbReference>
<keyword evidence="6" id="KW-0072">Autophagy</keyword>
<dbReference type="Gene3D" id="2.60.120.680">
    <property type="entry name" value="GOLD domain"/>
    <property type="match status" value="1"/>
</dbReference>
<evidence type="ECO:0000256" key="1">
    <source>
        <dbReference type="ARBA" id="ARBA00004371"/>
    </source>
</evidence>
<feature type="coiled-coil region" evidence="13">
    <location>
        <begin position="1491"/>
        <end position="1550"/>
    </location>
</feature>
<evidence type="ECO:0000256" key="6">
    <source>
        <dbReference type="ARBA" id="ARBA00023006"/>
    </source>
</evidence>
<evidence type="ECO:0000256" key="7">
    <source>
        <dbReference type="ARBA" id="ARBA00023054"/>
    </source>
</evidence>
<dbReference type="InterPro" id="IPR009038">
    <property type="entry name" value="GOLD_dom"/>
</dbReference>
<feature type="coiled-coil region" evidence="13">
    <location>
        <begin position="578"/>
        <end position="747"/>
    </location>
</feature>
<evidence type="ECO:0000259" key="17">
    <source>
        <dbReference type="PROSITE" id="PS50866"/>
    </source>
</evidence>
<dbReference type="Pfam" id="PF02759">
    <property type="entry name" value="RUN"/>
    <property type="match status" value="1"/>
</dbReference>
<dbReference type="SUPFAM" id="SSF57997">
    <property type="entry name" value="Tropomyosin"/>
    <property type="match status" value="1"/>
</dbReference>
<sequence length="1936" mass="221084">MSSPLPAVNPTKRQQNILKKTIQGLKECILELKSDFQDTGCPITDDCQTLHRFCAKLEYLLQAEQKAKTTLLGGKKDYWNYFCDCLGSTKGLNDGIKFVKSLSELKTNLGKGRGFIRFALVHQRLADSIQQCAMNGKVTSDWYYAGSVWLMHEYSMEVIASMYDLNEVQFDLAPHGYDLDATWPTFAKKTFGSPKGWNPPSRTSSMNSLLSIPNESPGVVVKLSEEIPELEIDTTNWGGWQEQETPKSEGPPLLTPSESEVEQLQLDLDRAATMRTDLLLKIEEMEGVKEKLTKTVEDKEGKMEELREACGALEVRCEKLSNELQLKQETWHEKEENLKQRILELETSVSENSESGRQHKKEADSLVQKLKEQETEQFTKIQELEKTNSDLQLKLKGLAQDLQSKESENQKQTETVKSLEVKVTTLGENNMSLMKRVEELIHFKDNNASNQLESAKHVQELVEKLTVSEQTTSDLKSTVSDLLQKTKILEEEKEREAQKFNEKLQSLEAENRELQRDCETQFEKLQSKDSSLKEIVQSAMEKEDMGKEMLQAAQKENCDLGKQIENLKELVSEKDSVATRLQTDVGHLKEEIKKAEDKRLQDLKELQKEITFSLEQRDEEKEKAENLLSQLEAMKLSTEKQQKEFQEALSAKESELVNMKADLSNQKASLELQVTELRTAAEEKEKDKEQIKIDYQKLLDDAESHKLSLEAQVSQMESELKMAKSTLADTEGRLQIETESKVNLERRVQEILDVSQEESSNASQIRYLLSEREEEVRMLTSDLSTIGQLVSKMEDTAANLTDEEKEDGRETSAIFRQIKEKIQVQKKNRCELQTQMEMLQTDKSDLEIQVSTLNEKNSQTEQENKMLQLQLADLQTQFSKLQTTEADTASQLEKATSALQLKKEQMAKHQSDLDSAKENIEHLTAQLGNVENILEGKEKTLSDLIIEKQMLSDNFQKVTLDLQNSEEGMSELRVRITSLEDELSNATDQINTLATLKEDLTDKHSKLQEAVAKLSQDKGRLLEEKHDLETDLETSKNEKDSLLKDLEEMRGQLKNALEVTVAGLQTELKEASTLREEIEDKCSTMAREIEDYKERLKESVELSKKMREEEQRKLGAKDLIIAELKENMSAQSASLDANMTQLDAHASEINDLKASSELSQSQLESVTKERDVLRSEKESLKDELDTLSAAFSKVKFEHQVVTEDVVQLKKQLVETEAQLKIGLGNVKALESTKNSLEEELEQVQGELEELQKSYDIVLTEKQQIQENLTLTERDIQSQVNDLMALKNQNDGKLRTLMEEHDRTQQTLQAMKEEKLAVESKLEEFQTKDSESQERVLSLLAEREQMSKQVEDLQREHQENSESVLSQMEEAKAEMQKQSEDFQDHMTKMEEEWQNQRNVLEQEVSSLKFQMSAEQLQFETALKSYSSQQMDIAKMTDQMSEQETLIQTLEMHLQDIKNERDLEKEQNWRELEELRQGLSEKGEECKLMSDSLRRTNSLLDEERNLVLKLKNEAQNVKKSKDAVIKEKDKEIQQLNIDMVELKKKLIKLIKEKDNLWKRTDKLEFEHRMKASEKWMDDSTVAHCLGCKSQFSLMLRKHHCRLCGRIFCWKCSDNWLDTPHSKQKARVCNGCYIEYQEVRDKHQNTSLIEEESDSEVDQTEDFRKSRSRELDNESPTPQESPPVGGAVQESPQTKSCIENASNVIEEGPGKGSSPSLKEEAAMMSSVPEPEASGDNLRKTVTSALGNGDRKHETVNEIDDTKETGTKQNGHPSPPKATEIPCATAVHHDETFEEITDEEIAKSLSESGKFLHSQEGLTSSFTLSAEEIENGQGLVPDDLWVKAGQSFAVPVLIEEPGIILCWEFTTDPKNIHFAVTYRTSEETAPETLIPTTKVNSHKKPVTGELQARQAGLYTLIFDNTGSRFTSKKLSYHLEIRRDS</sequence>
<evidence type="ECO:0000256" key="11">
    <source>
        <dbReference type="ARBA" id="ARBA00069100"/>
    </source>
</evidence>
<evidence type="ECO:0000256" key="8">
    <source>
        <dbReference type="ARBA" id="ARBA00023228"/>
    </source>
</evidence>
<dbReference type="InterPro" id="IPR047337">
    <property type="entry name" value="FYVE_FYCO1"/>
</dbReference>
<feature type="compositionally biased region" description="Polar residues" evidence="14">
    <location>
        <begin position="1687"/>
        <end position="1700"/>
    </location>
</feature>
<keyword evidence="3" id="KW-0479">Metal-binding</keyword>
<feature type="coiled-coil region" evidence="13">
    <location>
        <begin position="1293"/>
        <end position="1409"/>
    </location>
</feature>
<keyword evidence="9" id="KW-0968">Cytoplasmic vesicle</keyword>
<feature type="coiled-coil region" evidence="13">
    <location>
        <begin position="1438"/>
        <end position="1465"/>
    </location>
</feature>
<dbReference type="Gene3D" id="1.20.58.900">
    <property type="match status" value="1"/>
</dbReference>
<dbReference type="GO" id="GO:0006914">
    <property type="term" value="P:autophagy"/>
    <property type="evidence" value="ECO:0007669"/>
    <property type="project" value="UniProtKB-KW"/>
</dbReference>
<dbReference type="FunFam" id="1.20.58.900:FF:000015">
    <property type="entry name" value="RUN and FYVE domain containing 4"/>
    <property type="match status" value="1"/>
</dbReference>
<feature type="region of interest" description="Disordered" evidence="14">
    <location>
        <begin position="236"/>
        <end position="256"/>
    </location>
</feature>
<dbReference type="CDD" id="cd17698">
    <property type="entry name" value="RUN_FYCO1"/>
    <property type="match status" value="1"/>
</dbReference>
<keyword evidence="5" id="KW-0862">Zinc</keyword>
<dbReference type="InterPro" id="IPR011011">
    <property type="entry name" value="Znf_FYVE_PHD"/>
</dbReference>
<evidence type="ECO:0000313" key="19">
    <source>
        <dbReference type="RefSeq" id="XP_013390206.1"/>
    </source>
</evidence>
<dbReference type="SUPFAM" id="SSF101576">
    <property type="entry name" value="Supernatant protein factor (SPF), C-terminal domain"/>
    <property type="match status" value="1"/>
</dbReference>
<dbReference type="KEGG" id="lak:106158673"/>
<keyword evidence="18" id="KW-1185">Reference proteome</keyword>
<dbReference type="FunFam" id="3.30.40.10:FF:000341">
    <property type="entry name" value="FYVE and coiled-coil domain containing 1"/>
    <property type="match status" value="1"/>
</dbReference>
<feature type="region of interest" description="Disordered" evidence="14">
    <location>
        <begin position="347"/>
        <end position="368"/>
    </location>
</feature>
<feature type="coiled-coil region" evidence="13">
    <location>
        <begin position="479"/>
        <end position="524"/>
    </location>
</feature>
<feature type="coiled-coil region" evidence="13">
    <location>
        <begin position="1163"/>
        <end position="1267"/>
    </location>
</feature>
<accession>A0A1S3HXB8</accession>
<dbReference type="PROSITE" id="PS50826">
    <property type="entry name" value="RUN"/>
    <property type="match status" value="1"/>
</dbReference>
<reference evidence="19" key="1">
    <citation type="submission" date="2025-08" db="UniProtKB">
        <authorList>
            <consortium name="RefSeq"/>
        </authorList>
    </citation>
    <scope>IDENTIFICATION</scope>
    <source>
        <tissue evidence="19">Gonads</tissue>
    </source>
</reference>
<dbReference type="CDD" id="cd15726">
    <property type="entry name" value="FYVE_FYCO1"/>
    <property type="match status" value="1"/>
</dbReference>
<dbReference type="PANTHER" id="PTHR46753">
    <property type="entry name" value="FYVE AND COILED-COIL DOMAIN-CONTAINING PROTEIN 1"/>
    <property type="match status" value="1"/>
</dbReference>
<dbReference type="RefSeq" id="XP_013390206.1">
    <property type="nucleotide sequence ID" value="XM_013534752.1"/>
</dbReference>
<dbReference type="GO" id="GO:0005776">
    <property type="term" value="C:autophagosome"/>
    <property type="evidence" value="ECO:0007669"/>
    <property type="project" value="UniProtKB-SubCell"/>
</dbReference>
<dbReference type="GO" id="GO:0005770">
    <property type="term" value="C:late endosome"/>
    <property type="evidence" value="ECO:0007669"/>
    <property type="project" value="TreeGrafter"/>
</dbReference>
<organism evidence="18 19">
    <name type="scientific">Lingula anatina</name>
    <name type="common">Brachiopod</name>
    <name type="synonym">Lingula unguis</name>
    <dbReference type="NCBI Taxonomy" id="7574"/>
    <lineage>
        <taxon>Eukaryota</taxon>
        <taxon>Metazoa</taxon>
        <taxon>Spiralia</taxon>
        <taxon>Lophotrochozoa</taxon>
        <taxon>Brachiopoda</taxon>
        <taxon>Linguliformea</taxon>
        <taxon>Lingulata</taxon>
        <taxon>Lingulida</taxon>
        <taxon>Linguloidea</taxon>
        <taxon>Lingulidae</taxon>
        <taxon>Lingula</taxon>
    </lineage>
</organism>
<dbReference type="PROSITE" id="PS50178">
    <property type="entry name" value="ZF_FYVE"/>
    <property type="match status" value="1"/>
</dbReference>
<feature type="domain" description="FYVE-type" evidence="15">
    <location>
        <begin position="1576"/>
        <end position="1634"/>
    </location>
</feature>
<evidence type="ECO:0000259" key="16">
    <source>
        <dbReference type="PROSITE" id="PS50826"/>
    </source>
</evidence>
<feature type="region of interest" description="Disordered" evidence="14">
    <location>
        <begin position="1642"/>
        <end position="1775"/>
    </location>
</feature>
<dbReference type="OrthoDB" id="660555at2759"/>
<dbReference type="InterPro" id="IPR000306">
    <property type="entry name" value="Znf_FYVE"/>
</dbReference>
<dbReference type="SMART" id="SM00064">
    <property type="entry name" value="FYVE"/>
    <property type="match status" value="1"/>
</dbReference>
<feature type="compositionally biased region" description="Acidic residues" evidence="14">
    <location>
        <begin position="1646"/>
        <end position="1657"/>
    </location>
</feature>
<dbReference type="InterPro" id="IPR004012">
    <property type="entry name" value="Run_dom"/>
</dbReference>
<dbReference type="PROSITE" id="PS50866">
    <property type="entry name" value="GOLD"/>
    <property type="match status" value="1"/>
</dbReference>
<dbReference type="GeneID" id="106158673"/>
<dbReference type="InterPro" id="IPR037213">
    <property type="entry name" value="Run_dom_sf"/>
</dbReference>
<dbReference type="PANTHER" id="PTHR46753:SF2">
    <property type="entry name" value="FYVE AND COILED-COIL DOMAIN-CONTAINING PROTEIN 1"/>
    <property type="match status" value="1"/>
</dbReference>
<evidence type="ECO:0000313" key="18">
    <source>
        <dbReference type="Proteomes" id="UP000085678"/>
    </source>
</evidence>
<evidence type="ECO:0000256" key="12">
    <source>
        <dbReference type="PROSITE-ProRule" id="PRU00091"/>
    </source>
</evidence>
<evidence type="ECO:0000256" key="13">
    <source>
        <dbReference type="SAM" id="Coils"/>
    </source>
</evidence>
<dbReference type="Pfam" id="PF01363">
    <property type="entry name" value="FYVE"/>
    <property type="match status" value="1"/>
</dbReference>
<name>A0A1S3HXB8_LINAN</name>
<dbReference type="GO" id="GO:0051050">
    <property type="term" value="P:positive regulation of transport"/>
    <property type="evidence" value="ECO:0007669"/>
    <property type="project" value="UniProtKB-ARBA"/>
</dbReference>
<feature type="coiled-coil region" evidence="13">
    <location>
        <begin position="836"/>
        <end position="1113"/>
    </location>
</feature>
<dbReference type="InterPro" id="IPR047336">
    <property type="entry name" value="RUN_FYCO1"/>
</dbReference>
<evidence type="ECO:0000259" key="15">
    <source>
        <dbReference type="PROSITE" id="PS50178"/>
    </source>
</evidence>
<dbReference type="GO" id="GO:0071353">
    <property type="term" value="P:cellular response to interleukin-4"/>
    <property type="evidence" value="ECO:0007669"/>
    <property type="project" value="UniProtKB-ARBA"/>
</dbReference>
<dbReference type="InterPro" id="IPR036598">
    <property type="entry name" value="GOLD_dom_sf"/>
</dbReference>
<evidence type="ECO:0000256" key="9">
    <source>
        <dbReference type="ARBA" id="ARBA00023329"/>
    </source>
</evidence>
<keyword evidence="4 12" id="KW-0863">Zinc-finger</keyword>
<evidence type="ECO:0000256" key="10">
    <source>
        <dbReference type="ARBA" id="ARBA00059075"/>
    </source>
</evidence>
<feature type="domain" description="RUN" evidence="16">
    <location>
        <begin position="44"/>
        <end position="177"/>
    </location>
</feature>